<dbReference type="Proteomes" id="UP000044938">
    <property type="component" value="Unassembled WGS sequence"/>
</dbReference>
<protein>
    <submittedName>
        <fullName evidence="3">Uncharacterized protein</fullName>
    </submittedName>
</protein>
<reference evidence="6 7" key="2">
    <citation type="submission" date="2015-03" db="EMBL/GenBank/DDBJ databases">
        <authorList>
            <consortium name="Pathogen Informatics"/>
        </authorList>
    </citation>
    <scope>NUCLEOTIDE SEQUENCE [LARGE SCALE GENOMIC DNA]</scope>
    <source>
        <strain evidence="2 9">C09601061</strain>
        <strain evidence="3 7">D00501624</strain>
        <strain evidence="4 8">M09401471</strain>
        <strain evidence="6">N09902308</strain>
    </source>
</reference>
<dbReference type="EMBL" id="CQQC01002003">
    <property type="protein sequence ID" value="CNW41696.1"/>
    <property type="molecule type" value="Genomic_DNA"/>
</dbReference>
<organism evidence="3 7">
    <name type="scientific">Mycobacterium tuberculosis</name>
    <dbReference type="NCBI Taxonomy" id="1773"/>
    <lineage>
        <taxon>Bacteria</taxon>
        <taxon>Bacillati</taxon>
        <taxon>Actinomycetota</taxon>
        <taxon>Actinomycetes</taxon>
        <taxon>Mycobacteriales</taxon>
        <taxon>Mycobacteriaceae</taxon>
        <taxon>Mycobacterium</taxon>
        <taxon>Mycobacterium tuberculosis complex</taxon>
    </lineage>
</organism>
<feature type="compositionally biased region" description="Polar residues" evidence="1">
    <location>
        <begin position="9"/>
        <end position="41"/>
    </location>
</feature>
<proteinExistence type="predicted"/>
<dbReference type="EMBL" id="CSBK01002903">
    <property type="protein sequence ID" value="CPA36243.1"/>
    <property type="molecule type" value="Genomic_DNA"/>
</dbReference>
<sequence length="56" mass="5768">MPTIPAIDENTTNADKSMSSVSSCRFQAPSTLARNTVSTRSGVKPVITASSNTPAA</sequence>
<evidence type="ECO:0000313" key="5">
    <source>
        <dbReference type="EMBL" id="CPA36243.1"/>
    </source>
</evidence>
<dbReference type="AlphaFoldDB" id="A0A655FWM6"/>
<evidence type="ECO:0000313" key="8">
    <source>
        <dbReference type="Proteomes" id="UP000044938"/>
    </source>
</evidence>
<dbReference type="Proteomes" id="UP000039021">
    <property type="component" value="Unassembled WGS sequence"/>
</dbReference>
<name>A0A655FWM6_MYCTX</name>
<dbReference type="EMBL" id="CGCX01001545">
    <property type="protein sequence ID" value="CFR97062.1"/>
    <property type="molecule type" value="Genomic_DNA"/>
</dbReference>
<evidence type="ECO:0000313" key="6">
    <source>
        <dbReference type="Proteomes" id="UP000039021"/>
    </source>
</evidence>
<evidence type="ECO:0000313" key="3">
    <source>
        <dbReference type="EMBL" id="CNW41696.1"/>
    </source>
</evidence>
<evidence type="ECO:0000313" key="4">
    <source>
        <dbReference type="EMBL" id="COW34275.1"/>
    </source>
</evidence>
<accession>A0A655FWM6</accession>
<dbReference type="EMBL" id="CSAJ01000307">
    <property type="protein sequence ID" value="COW34275.1"/>
    <property type="molecule type" value="Genomic_DNA"/>
</dbReference>
<evidence type="ECO:0000313" key="2">
    <source>
        <dbReference type="EMBL" id="CFR97062.1"/>
    </source>
</evidence>
<evidence type="ECO:0000256" key="1">
    <source>
        <dbReference type="SAM" id="MobiDB-lite"/>
    </source>
</evidence>
<reference evidence="5" key="1">
    <citation type="submission" date="2015-03" db="EMBL/GenBank/DDBJ databases">
        <authorList>
            <consortium name="Pathogen Informatics"/>
            <person name="Murphy D."/>
        </authorList>
    </citation>
    <scope>NUCLEOTIDE SEQUENCE</scope>
    <source>
        <strain evidence="5">N09902308</strain>
    </source>
</reference>
<gene>
    <name evidence="2" type="ORF">ERS007657_03311</name>
    <name evidence="3" type="ORF">ERS007661_03944</name>
    <name evidence="4" type="ORF">ERS007720_02408</name>
    <name evidence="5" type="ORF">ERS007739_04546</name>
</gene>
<feature type="region of interest" description="Disordered" evidence="1">
    <location>
        <begin position="1"/>
        <end position="56"/>
    </location>
</feature>
<dbReference type="Proteomes" id="UP000039217">
    <property type="component" value="Unassembled WGS sequence"/>
</dbReference>
<evidence type="ECO:0000313" key="7">
    <source>
        <dbReference type="Proteomes" id="UP000039217"/>
    </source>
</evidence>
<dbReference type="Proteomes" id="UP000046680">
    <property type="component" value="Unassembled WGS sequence"/>
</dbReference>
<evidence type="ECO:0000313" key="9">
    <source>
        <dbReference type="Proteomes" id="UP000046680"/>
    </source>
</evidence>